<feature type="compositionally biased region" description="Low complexity" evidence="1">
    <location>
        <begin position="710"/>
        <end position="720"/>
    </location>
</feature>
<reference evidence="2" key="1">
    <citation type="journal article" date="2020" name="Stud. Mycol.">
        <title>101 Dothideomycetes genomes: a test case for predicting lifestyles and emergence of pathogens.</title>
        <authorList>
            <person name="Haridas S."/>
            <person name="Albert R."/>
            <person name="Binder M."/>
            <person name="Bloem J."/>
            <person name="Labutti K."/>
            <person name="Salamov A."/>
            <person name="Andreopoulos B."/>
            <person name="Baker S."/>
            <person name="Barry K."/>
            <person name="Bills G."/>
            <person name="Bluhm B."/>
            <person name="Cannon C."/>
            <person name="Castanera R."/>
            <person name="Culley D."/>
            <person name="Daum C."/>
            <person name="Ezra D."/>
            <person name="Gonzalez J."/>
            <person name="Henrissat B."/>
            <person name="Kuo A."/>
            <person name="Liang C."/>
            <person name="Lipzen A."/>
            <person name="Lutzoni F."/>
            <person name="Magnuson J."/>
            <person name="Mondo S."/>
            <person name="Nolan M."/>
            <person name="Ohm R."/>
            <person name="Pangilinan J."/>
            <person name="Park H.-J."/>
            <person name="Ramirez L."/>
            <person name="Alfaro M."/>
            <person name="Sun H."/>
            <person name="Tritt A."/>
            <person name="Yoshinaga Y."/>
            <person name="Zwiers L.-H."/>
            <person name="Turgeon B."/>
            <person name="Goodwin S."/>
            <person name="Spatafora J."/>
            <person name="Crous P."/>
            <person name="Grigoriev I."/>
        </authorList>
    </citation>
    <scope>NUCLEOTIDE SEQUENCE</scope>
    <source>
        <strain evidence="2">CBS 262.69</strain>
    </source>
</reference>
<feature type="compositionally biased region" description="Low complexity" evidence="1">
    <location>
        <begin position="482"/>
        <end position="498"/>
    </location>
</feature>
<dbReference type="Gene3D" id="2.30.29.30">
    <property type="entry name" value="Pleckstrin-homology domain (PH domain)/Phosphotyrosine-binding domain (PTB)"/>
    <property type="match status" value="1"/>
</dbReference>
<name>A0A6G1I0K0_9PEZI</name>
<feature type="region of interest" description="Disordered" evidence="1">
    <location>
        <begin position="198"/>
        <end position="277"/>
    </location>
</feature>
<keyword evidence="3" id="KW-1185">Reference proteome</keyword>
<evidence type="ECO:0008006" key="4">
    <source>
        <dbReference type="Google" id="ProtNLM"/>
    </source>
</evidence>
<feature type="compositionally biased region" description="Low complexity" evidence="1">
    <location>
        <begin position="1058"/>
        <end position="1082"/>
    </location>
</feature>
<feature type="compositionally biased region" description="Basic and acidic residues" evidence="1">
    <location>
        <begin position="646"/>
        <end position="660"/>
    </location>
</feature>
<dbReference type="PANTHER" id="PTHR38697:SF1">
    <property type="entry name" value="NUCLEAR PORE COMPLEX PROTEIN SIMILAR TO S. CEREVISIAE NUP2 (EUROFUNG)"/>
    <property type="match status" value="1"/>
</dbReference>
<gene>
    <name evidence="2" type="ORF">EJ06DRAFT_360630</name>
</gene>
<feature type="region of interest" description="Disordered" evidence="1">
    <location>
        <begin position="1033"/>
        <end position="1052"/>
    </location>
</feature>
<evidence type="ECO:0000313" key="2">
    <source>
        <dbReference type="EMBL" id="KAF2401782.1"/>
    </source>
</evidence>
<accession>A0A6G1I0K0</accession>
<feature type="compositionally biased region" description="Polar residues" evidence="1">
    <location>
        <begin position="687"/>
        <end position="709"/>
    </location>
</feature>
<feature type="region of interest" description="Disordered" evidence="1">
    <location>
        <begin position="41"/>
        <end position="68"/>
    </location>
</feature>
<proteinExistence type="predicted"/>
<protein>
    <recommendedName>
        <fullName evidence="4">RanBD1 domain-containing protein</fullName>
    </recommendedName>
</protein>
<feature type="compositionally biased region" description="Low complexity" evidence="1">
    <location>
        <begin position="427"/>
        <end position="457"/>
    </location>
</feature>
<feature type="compositionally biased region" description="Polar residues" evidence="1">
    <location>
        <begin position="258"/>
        <end position="277"/>
    </location>
</feature>
<feature type="compositionally biased region" description="Basic and acidic residues" evidence="1">
    <location>
        <begin position="379"/>
        <end position="396"/>
    </location>
</feature>
<feature type="compositionally biased region" description="Basic and acidic residues" evidence="1">
    <location>
        <begin position="889"/>
        <end position="912"/>
    </location>
</feature>
<feature type="region of interest" description="Disordered" evidence="1">
    <location>
        <begin position="320"/>
        <end position="504"/>
    </location>
</feature>
<feature type="compositionally biased region" description="Polar residues" evidence="1">
    <location>
        <begin position="927"/>
        <end position="986"/>
    </location>
</feature>
<dbReference type="Proteomes" id="UP000799640">
    <property type="component" value="Unassembled WGS sequence"/>
</dbReference>
<dbReference type="AlphaFoldDB" id="A0A6G1I0K0"/>
<dbReference type="SUPFAM" id="SSF50729">
    <property type="entry name" value="PH domain-like"/>
    <property type="match status" value="1"/>
</dbReference>
<feature type="compositionally biased region" description="Polar residues" evidence="1">
    <location>
        <begin position="320"/>
        <end position="332"/>
    </location>
</feature>
<dbReference type="InterPro" id="IPR011993">
    <property type="entry name" value="PH-like_dom_sf"/>
</dbReference>
<organism evidence="2 3">
    <name type="scientific">Trichodelitschia bisporula</name>
    <dbReference type="NCBI Taxonomy" id="703511"/>
    <lineage>
        <taxon>Eukaryota</taxon>
        <taxon>Fungi</taxon>
        <taxon>Dikarya</taxon>
        <taxon>Ascomycota</taxon>
        <taxon>Pezizomycotina</taxon>
        <taxon>Dothideomycetes</taxon>
        <taxon>Dothideomycetes incertae sedis</taxon>
        <taxon>Phaeotrichales</taxon>
        <taxon>Phaeotrichaceae</taxon>
        <taxon>Trichodelitschia</taxon>
    </lineage>
</organism>
<evidence type="ECO:0000256" key="1">
    <source>
        <dbReference type="SAM" id="MobiDB-lite"/>
    </source>
</evidence>
<feature type="region of interest" description="Disordered" evidence="1">
    <location>
        <begin position="889"/>
        <end position="1027"/>
    </location>
</feature>
<feature type="region of interest" description="Disordered" evidence="1">
    <location>
        <begin position="1058"/>
        <end position="1095"/>
    </location>
</feature>
<dbReference type="EMBL" id="ML996692">
    <property type="protein sequence ID" value="KAF2401782.1"/>
    <property type="molecule type" value="Genomic_DNA"/>
</dbReference>
<dbReference type="InterPro" id="IPR053074">
    <property type="entry name" value="NPC_Nucleoporin"/>
</dbReference>
<feature type="region of interest" description="Disordered" evidence="1">
    <location>
        <begin position="799"/>
        <end position="860"/>
    </location>
</feature>
<evidence type="ECO:0000313" key="3">
    <source>
        <dbReference type="Proteomes" id="UP000799640"/>
    </source>
</evidence>
<feature type="compositionally biased region" description="Low complexity" evidence="1">
    <location>
        <begin position="241"/>
        <end position="254"/>
    </location>
</feature>
<feature type="region of interest" description="Disordered" evidence="1">
    <location>
        <begin position="646"/>
        <end position="720"/>
    </location>
</feature>
<sequence length="1212" mass="125960">MGNFAATPSFGFGATQPSQAQAPAPAFGGFGGFGGSATGTFGATAQSFPPTNGAPTTGAPSSNNSFGGFGSNNTSGAFNFAPPSGGFTFSSGGNNPFAKAPEPAPAANGFSGSIFNFSAASQQTSAPPTASMFSSTAPTQGSAASTPAVNFFGQTSSAAPVFGSGLTQANKPVETPSFGGLFGQPAKREPLKPMFNQADDDAMHISPDNSPMGKGPSRPASGLFKFGSPKTADVQKEKPGAAEPSTTTPAPASGLSKFANQSSNTEAEKQTSMADTSTPALATKPNLFAAFAAASPSAPPEGAKSPEKKFNLFAGLKSQAPSTDATKLTGETASPFAAFKPSAQTAPPTEIPTKKVQPPAQPLQTPKEQPLFGFLATSDDGKEKMAGGKVTARPESDALAGGSRIESQSTPAASLFKFAPTFPAPSSNQEPATPQQQQPAPANPPTATSAFSSAFTPKPFFSPAMPTQAAFTSIPANQNQEPPTSTPRAAPVSTAPVTAAPPPKALDVEAGMDYHIDVAPSSAEQEARMRALGFLPPSQRTGLKSKWLTEEIRKNFLREESIPKPPPGASEERVQFWNRDKKIECLNVTLKQFFDEQDVKNRNFRRKNLIPLLANYITMFEELTSPISGPYADTFLKYGEVEGPRRFADGTAENTKRDREEDGEEDSAKRVKSSISLAPPARGRSGGQTKTDPSGSPASKSVNIFGTQMTPTPSALSTPSSTFQFTAPTPSTVPNADAPGVNAEMNKSITAALEKFKAEAQEKIAALEAAQKKITERCEETVNRYKAETLEARAGEQRALQAAQEKLPALQSEKKEPETGQYQHAAITSIEQANNEGNLAPPSFSGSIGSRGPSRDTSVGAASSIFDSYKPGTPIQIGANNIFGGLASSKDDAKGMDNQDDKDDDKASDSEKPSLFSRISGPAGGSKNASGQAQRFGSATPTNGFGQLAPSSPFTFKNFTNSSTKGFGAPSSDNGNNRPDETQTLEIKSPVPSKPSHMLTRDNEKPSTSSLFSFAPPPTSNSTPVPTLFSFGGPSSFTAPRPDSNAATSLTPFSFTPASNSAAGSRSANGSTAARSPSPSGEGSEGNGSDGEPAGVDALFEEDIKGHEVLFEPEVCKALKFEGGKYELKGVGPIIVRRNEESKAGSILMRTEGNGKVVLNTRLVSTTNYKVNGKRVILPVATSGGGLETWCITFTDAANVQALADACQSGKQ</sequence>
<feature type="compositionally biased region" description="Polar residues" evidence="1">
    <location>
        <begin position="469"/>
        <end position="481"/>
    </location>
</feature>
<dbReference type="OrthoDB" id="10265837at2759"/>
<dbReference type="PANTHER" id="PTHR38697">
    <property type="entry name" value="NUCLEAR PORE COMPLEX PROTEIN SIMILAR TO S. CEREVISIAE NUP2 (EUROFUNG)"/>
    <property type="match status" value="1"/>
</dbReference>